<accession>A0A0V1KRM4</accession>
<proteinExistence type="predicted"/>
<dbReference type="EMBL" id="JYDW01000299">
    <property type="protein sequence ID" value="KRZ49687.1"/>
    <property type="molecule type" value="Genomic_DNA"/>
</dbReference>
<organism evidence="2 3">
    <name type="scientific">Trichinella nativa</name>
    <dbReference type="NCBI Taxonomy" id="6335"/>
    <lineage>
        <taxon>Eukaryota</taxon>
        <taxon>Metazoa</taxon>
        <taxon>Ecdysozoa</taxon>
        <taxon>Nematoda</taxon>
        <taxon>Enoplea</taxon>
        <taxon>Dorylaimia</taxon>
        <taxon>Trichinellida</taxon>
        <taxon>Trichinellidae</taxon>
        <taxon>Trichinella</taxon>
    </lineage>
</organism>
<gene>
    <name evidence="2" type="ORF">T02_8119</name>
</gene>
<dbReference type="Proteomes" id="UP000054721">
    <property type="component" value="Unassembled WGS sequence"/>
</dbReference>
<reference evidence="2 3" key="1">
    <citation type="submission" date="2015-05" db="EMBL/GenBank/DDBJ databases">
        <title>Evolution of Trichinella species and genotypes.</title>
        <authorList>
            <person name="Korhonen P.K."/>
            <person name="Edoardo P."/>
            <person name="Giuseppe L.R."/>
            <person name="Gasser R.B."/>
        </authorList>
    </citation>
    <scope>NUCLEOTIDE SEQUENCE [LARGE SCALE GENOMIC DNA]</scope>
    <source>
        <strain evidence="2">ISS10</strain>
    </source>
</reference>
<evidence type="ECO:0000313" key="3">
    <source>
        <dbReference type="Proteomes" id="UP000054721"/>
    </source>
</evidence>
<protein>
    <submittedName>
        <fullName evidence="2">Uncharacterized protein</fullName>
    </submittedName>
</protein>
<feature type="region of interest" description="Disordered" evidence="1">
    <location>
        <begin position="41"/>
        <end position="117"/>
    </location>
</feature>
<feature type="compositionally biased region" description="Basic and acidic residues" evidence="1">
    <location>
        <begin position="103"/>
        <end position="117"/>
    </location>
</feature>
<name>A0A0V1KRM4_9BILA</name>
<comment type="caution">
    <text evidence="2">The sequence shown here is derived from an EMBL/GenBank/DDBJ whole genome shotgun (WGS) entry which is preliminary data.</text>
</comment>
<keyword evidence="3" id="KW-1185">Reference proteome</keyword>
<sequence>MAWPQPRSRCWAARHGMGRALSSPSSRPSWLFPEFASQLSEQTSRRSSFPGRSEQPDFSPPSPAHVLSNGQVATAPHSADASTIRKQYRPRLPLQGLSAGGDLPKRLRYHGDHRPSV</sequence>
<evidence type="ECO:0000256" key="1">
    <source>
        <dbReference type="SAM" id="MobiDB-lite"/>
    </source>
</evidence>
<dbReference type="AlphaFoldDB" id="A0A0V1KRM4"/>
<evidence type="ECO:0000313" key="2">
    <source>
        <dbReference type="EMBL" id="KRZ49687.1"/>
    </source>
</evidence>